<dbReference type="Gene3D" id="2.20.100.10">
    <property type="entry name" value="Thrombospondin type-1 (TSP1) repeat"/>
    <property type="match status" value="3"/>
</dbReference>
<dbReference type="InterPro" id="IPR016187">
    <property type="entry name" value="CTDL_fold"/>
</dbReference>
<dbReference type="InterPro" id="IPR002227">
    <property type="entry name" value="Tyrosinase_Cu-bd"/>
</dbReference>
<dbReference type="CDD" id="cd00037">
    <property type="entry name" value="CLECT"/>
    <property type="match status" value="1"/>
</dbReference>
<dbReference type="PROSITE" id="PS50041">
    <property type="entry name" value="C_TYPE_LECTIN_2"/>
    <property type="match status" value="2"/>
</dbReference>
<dbReference type="Gene3D" id="1.10.1280.10">
    <property type="entry name" value="Di-copper center containing domain from catechol oxidase"/>
    <property type="match status" value="1"/>
</dbReference>
<dbReference type="InterPro" id="IPR000884">
    <property type="entry name" value="TSP1_rpt"/>
</dbReference>
<dbReference type="InterPro" id="IPR001304">
    <property type="entry name" value="C-type_lectin-like"/>
</dbReference>
<feature type="domain" description="C-type lectin" evidence="7">
    <location>
        <begin position="754"/>
        <end position="883"/>
    </location>
</feature>
<dbReference type="Pfam" id="PF00059">
    <property type="entry name" value="Lectin_C"/>
    <property type="match status" value="2"/>
</dbReference>
<dbReference type="Pfam" id="PF00090">
    <property type="entry name" value="TSP_1"/>
    <property type="match status" value="3"/>
</dbReference>
<dbReference type="AlphaFoldDB" id="A0AAU9WFJ4"/>
<dbReference type="InterPro" id="IPR008922">
    <property type="entry name" value="Di-copper_centre_dom_sf"/>
</dbReference>
<dbReference type="SUPFAM" id="SSF82895">
    <property type="entry name" value="TSP-1 type 1 repeat"/>
    <property type="match status" value="3"/>
</dbReference>
<feature type="domain" description="C-type lectin" evidence="7">
    <location>
        <begin position="636"/>
        <end position="741"/>
    </location>
</feature>
<evidence type="ECO:0000256" key="5">
    <source>
        <dbReference type="ARBA" id="ARBA00023136"/>
    </source>
</evidence>
<dbReference type="EMBL" id="CALNXJ010000013">
    <property type="protein sequence ID" value="CAH3113066.1"/>
    <property type="molecule type" value="Genomic_DNA"/>
</dbReference>
<dbReference type="GO" id="GO:0016491">
    <property type="term" value="F:oxidoreductase activity"/>
    <property type="evidence" value="ECO:0007669"/>
    <property type="project" value="InterPro"/>
</dbReference>
<comment type="subcellular location">
    <subcellularLocation>
        <location evidence="1">Membrane</location>
        <topology evidence="1">Single-pass membrane protein</topology>
    </subcellularLocation>
</comment>
<dbReference type="Gene3D" id="3.10.100.10">
    <property type="entry name" value="Mannose-Binding Protein A, subunit A"/>
    <property type="match status" value="2"/>
</dbReference>
<keyword evidence="9" id="KW-1185">Reference proteome</keyword>
<dbReference type="InterPro" id="IPR050111">
    <property type="entry name" value="C-type_lectin/snaclec_domain"/>
</dbReference>
<evidence type="ECO:0000256" key="2">
    <source>
        <dbReference type="ARBA" id="ARBA00022692"/>
    </source>
</evidence>
<dbReference type="SUPFAM" id="SSF48056">
    <property type="entry name" value="Di-copper centre-containing domain"/>
    <property type="match status" value="1"/>
</dbReference>
<keyword evidence="5" id="KW-0472">Membrane</keyword>
<organism evidence="8 9">
    <name type="scientific">Pocillopora meandrina</name>
    <dbReference type="NCBI Taxonomy" id="46732"/>
    <lineage>
        <taxon>Eukaryota</taxon>
        <taxon>Metazoa</taxon>
        <taxon>Cnidaria</taxon>
        <taxon>Anthozoa</taxon>
        <taxon>Hexacorallia</taxon>
        <taxon>Scleractinia</taxon>
        <taxon>Astrocoeniina</taxon>
        <taxon>Pocilloporidae</taxon>
        <taxon>Pocillopora</taxon>
    </lineage>
</organism>
<dbReference type="FunFam" id="2.20.100.10:FF:000007">
    <property type="entry name" value="Thrombospondin 1"/>
    <property type="match status" value="2"/>
</dbReference>
<evidence type="ECO:0000313" key="9">
    <source>
        <dbReference type="Proteomes" id="UP001159428"/>
    </source>
</evidence>
<dbReference type="InterPro" id="IPR036383">
    <property type="entry name" value="TSP1_rpt_sf"/>
</dbReference>
<evidence type="ECO:0000256" key="4">
    <source>
        <dbReference type="ARBA" id="ARBA00022989"/>
    </source>
</evidence>
<sequence>ASGQVHVSYLGCYSEPPYDSLFYKAYLDYRHRIDWTKLPDLSHVTQACAQEAIKRNYSYFAIKNYGVCSWGPDGLTIASKGTKGSGCFLTIGGPSALSVFKISRPKVDGGWSNWGAWSACSLTCGNGRQTRIRTCTNPTPAAGGAECVGNNSLEVHSCNTNSCPVNGGWSTWGVWSTCSRTCDGGVRSRMRTCSNPLPQSGGAACQGPGSQSQLCYKNGCPVNGGWSNWGAWGSCTQTCGGGTQTRSRTCTSPTPTNGGLNCSGSSSESQACNNNTCPFCQEGSTSFDQCGQRCTCVQGQLVNCVRIRKEFTSMSFLERERYIKVILTASTDPKFKNDYDELINRHRNKFFSGIHGRTHFLTWHRYFMLLYENLLRQVHCNFTIAYWDWSSVSGNPFSTVKRESLWHTANTGFGGNGIGPYSCVQTGPFREANWSIVPLPANSLPEPGPRCLARRFNGNPPDSVAVQEVLRIPASNFTDFELMLRVNLHDVVHCLIDGTMCSIDSAAAPEFFLHHGFIDKIWDEWQKKSDAHKNAFFPGIKEVMPGSKLLPQHVLNLLSQPGGVRVEYQSSRKAANLLPLLRGGPKLSEIVPGELGKCHCGSPKYRLAMEYLGIITAMLVMLRSCSAECDQGWKSFNSKCYKMFEEEKSWDDAKTSCEGTGAHLVKIESADENIFLLNSFLQLLPNDNNREAWTGLSDKKEEGDFVWTDGATPEYTNWAAEQPNDEDDEQDCVEIVNGVFWPGECEEGWETPGENSNCYKLFTEKKTWDAANDDCRNISSHLVKVDSEEENTFLLRTFLQVPKGEVNREAWIGLTDKLEEGEFVWTDGTPADYTNWADEQPNDEDNEQDCGEIANGVFWPDGPPQIGVWNDFQCDENLMYICEKEP</sequence>
<dbReference type="SMART" id="SM00209">
    <property type="entry name" value="TSP1"/>
    <property type="match status" value="3"/>
</dbReference>
<dbReference type="InterPro" id="IPR016186">
    <property type="entry name" value="C-type_lectin-like/link_sf"/>
</dbReference>
<evidence type="ECO:0000259" key="7">
    <source>
        <dbReference type="PROSITE" id="PS50041"/>
    </source>
</evidence>
<keyword evidence="6" id="KW-1015">Disulfide bond</keyword>
<dbReference type="PROSITE" id="PS50092">
    <property type="entry name" value="TSP1"/>
    <property type="match status" value="3"/>
</dbReference>
<dbReference type="FunFam" id="2.20.100.10:FF:000002">
    <property type="entry name" value="Unc-5 netrin receptor C"/>
    <property type="match status" value="1"/>
</dbReference>
<dbReference type="Proteomes" id="UP001159428">
    <property type="component" value="Unassembled WGS sequence"/>
</dbReference>
<dbReference type="PANTHER" id="PTHR22803">
    <property type="entry name" value="MANNOSE, PHOSPHOLIPASE, LECTIN RECEPTOR RELATED"/>
    <property type="match status" value="1"/>
</dbReference>
<dbReference type="GO" id="GO:0016020">
    <property type="term" value="C:membrane"/>
    <property type="evidence" value="ECO:0007669"/>
    <property type="project" value="UniProtKB-SubCell"/>
</dbReference>
<comment type="caution">
    <text evidence="8">The sequence shown here is derived from an EMBL/GenBank/DDBJ whole genome shotgun (WGS) entry which is preliminary data.</text>
</comment>
<evidence type="ECO:0000256" key="6">
    <source>
        <dbReference type="ARBA" id="ARBA00023157"/>
    </source>
</evidence>
<gene>
    <name evidence="8" type="ORF">PMEA_00004775</name>
</gene>
<dbReference type="PRINTS" id="PR00092">
    <property type="entry name" value="TYROSINASE"/>
</dbReference>
<proteinExistence type="predicted"/>
<protein>
    <recommendedName>
        <fullName evidence="7">C-type lectin domain-containing protein</fullName>
    </recommendedName>
</protein>
<evidence type="ECO:0000313" key="8">
    <source>
        <dbReference type="EMBL" id="CAH3113066.1"/>
    </source>
</evidence>
<keyword evidence="3" id="KW-0677">Repeat</keyword>
<evidence type="ECO:0000256" key="3">
    <source>
        <dbReference type="ARBA" id="ARBA00022737"/>
    </source>
</evidence>
<dbReference type="Pfam" id="PF00264">
    <property type="entry name" value="Tyrosinase"/>
    <property type="match status" value="1"/>
</dbReference>
<keyword evidence="4" id="KW-1133">Transmembrane helix</keyword>
<evidence type="ECO:0000256" key="1">
    <source>
        <dbReference type="ARBA" id="ARBA00004167"/>
    </source>
</evidence>
<reference evidence="8 9" key="1">
    <citation type="submission" date="2022-05" db="EMBL/GenBank/DDBJ databases">
        <authorList>
            <consortium name="Genoscope - CEA"/>
            <person name="William W."/>
        </authorList>
    </citation>
    <scope>NUCLEOTIDE SEQUENCE [LARGE SCALE GENOMIC DNA]</scope>
</reference>
<accession>A0AAU9WFJ4</accession>
<dbReference type="PRINTS" id="PR01705">
    <property type="entry name" value="TSP1REPEAT"/>
</dbReference>
<dbReference type="SMART" id="SM00034">
    <property type="entry name" value="CLECT"/>
    <property type="match status" value="2"/>
</dbReference>
<name>A0AAU9WFJ4_9CNID</name>
<keyword evidence="2" id="KW-0812">Transmembrane</keyword>
<dbReference type="SUPFAM" id="SSF56436">
    <property type="entry name" value="C-type lectin-like"/>
    <property type="match status" value="2"/>
</dbReference>
<dbReference type="PROSITE" id="PS00497">
    <property type="entry name" value="TYROSINASE_1"/>
    <property type="match status" value="1"/>
</dbReference>
<feature type="non-terminal residue" evidence="8">
    <location>
        <position position="1"/>
    </location>
</feature>